<evidence type="ECO:0000313" key="2">
    <source>
        <dbReference type="EMBL" id="KLU06989.1"/>
    </source>
</evidence>
<sequence length="46" mass="4701">MSRAGLAAGFVSWAGRLTSGVSGGDAAPFAEEDSVADDMPRSLKMQ</sequence>
<comment type="caution">
    <text evidence="2">The sequence shown here is derived from an EMBL/GenBank/DDBJ whole genome shotgun (WGS) entry which is preliminary data.</text>
</comment>
<gene>
    <name evidence="2" type="ORF">RISK_000790</name>
</gene>
<dbReference type="AlphaFoldDB" id="A0A0J1ENA4"/>
<reference evidence="2" key="1">
    <citation type="submission" date="2015-05" db="EMBL/GenBank/DDBJ databases">
        <title>Permanent draft genome of Rhodopirellula islandicus K833.</title>
        <authorList>
            <person name="Kizina J."/>
            <person name="Richter M."/>
            <person name="Glockner F.O."/>
            <person name="Harder J."/>
        </authorList>
    </citation>
    <scope>NUCLEOTIDE SEQUENCE [LARGE SCALE GENOMIC DNA]</scope>
    <source>
        <strain evidence="2">K833</strain>
    </source>
</reference>
<name>A0A0J1ENA4_RHOIS</name>
<proteinExistence type="predicted"/>
<evidence type="ECO:0000313" key="3">
    <source>
        <dbReference type="Proteomes" id="UP000036367"/>
    </source>
</evidence>
<evidence type="ECO:0000256" key="1">
    <source>
        <dbReference type="SAM" id="MobiDB-lite"/>
    </source>
</evidence>
<organism evidence="2 3">
    <name type="scientific">Rhodopirellula islandica</name>
    <dbReference type="NCBI Taxonomy" id="595434"/>
    <lineage>
        <taxon>Bacteria</taxon>
        <taxon>Pseudomonadati</taxon>
        <taxon>Planctomycetota</taxon>
        <taxon>Planctomycetia</taxon>
        <taxon>Pirellulales</taxon>
        <taxon>Pirellulaceae</taxon>
        <taxon>Rhodopirellula</taxon>
    </lineage>
</organism>
<dbReference type="STRING" id="595434.RISK_000790"/>
<protein>
    <submittedName>
        <fullName evidence="2">Uncharacterized protein</fullName>
    </submittedName>
</protein>
<dbReference type="EMBL" id="LECT01000007">
    <property type="protein sequence ID" value="KLU06989.1"/>
    <property type="molecule type" value="Genomic_DNA"/>
</dbReference>
<accession>A0A0J1ENA4</accession>
<dbReference type="Proteomes" id="UP000036367">
    <property type="component" value="Unassembled WGS sequence"/>
</dbReference>
<feature type="region of interest" description="Disordered" evidence="1">
    <location>
        <begin position="16"/>
        <end position="46"/>
    </location>
</feature>
<keyword evidence="3" id="KW-1185">Reference proteome</keyword>